<name>W9AQA1_MYCCO</name>
<dbReference type="STRING" id="258533.BN977_02457"/>
<dbReference type="EMBL" id="CCBB010000001">
    <property type="protein sequence ID" value="CDO07648.1"/>
    <property type="molecule type" value="Genomic_DNA"/>
</dbReference>
<evidence type="ECO:0000313" key="2">
    <source>
        <dbReference type="EMBL" id="CDO07648.1"/>
    </source>
</evidence>
<evidence type="ECO:0008006" key="4">
    <source>
        <dbReference type="Google" id="ProtNLM"/>
    </source>
</evidence>
<sequence>MNLYEYLPQTMTFVADDGRRFGAVAFHPWFLLARLIVLALVVTAIWLIARRLQGRKGENTLRDVYARGEVGEAEYRERLAVLRATRR</sequence>
<reference evidence="2" key="1">
    <citation type="submission" date="2014-03" db="EMBL/GenBank/DDBJ databases">
        <title>Draft Genome Sequence of Mycobacterium cosmeticum DSM 44829.</title>
        <authorList>
            <person name="Croce O."/>
            <person name="Robert C."/>
            <person name="Raoult D."/>
            <person name="Drancourt M."/>
        </authorList>
    </citation>
    <scope>NUCLEOTIDE SEQUENCE [LARGE SCALE GENOMIC DNA]</scope>
    <source>
        <strain evidence="2">DSM 44829</strain>
    </source>
</reference>
<keyword evidence="3" id="KW-1185">Reference proteome</keyword>
<accession>W9AQA1</accession>
<evidence type="ECO:0000313" key="3">
    <source>
        <dbReference type="Proteomes" id="UP000028870"/>
    </source>
</evidence>
<keyword evidence="1" id="KW-0812">Transmembrane</keyword>
<gene>
    <name evidence="2" type="ORF">BN977_02457</name>
</gene>
<dbReference type="eggNOG" id="ENOG5031V44">
    <property type="taxonomic scope" value="Bacteria"/>
</dbReference>
<dbReference type="AlphaFoldDB" id="W9AQA1"/>
<keyword evidence="1" id="KW-1133">Transmembrane helix</keyword>
<protein>
    <recommendedName>
        <fullName evidence="4">SHOCT domain-containing protein</fullName>
    </recommendedName>
</protein>
<proteinExistence type="predicted"/>
<evidence type="ECO:0000256" key="1">
    <source>
        <dbReference type="SAM" id="Phobius"/>
    </source>
</evidence>
<feature type="transmembrane region" description="Helical" evidence="1">
    <location>
        <begin position="29"/>
        <end position="49"/>
    </location>
</feature>
<dbReference type="RefSeq" id="WP_201029569.1">
    <property type="nucleotide sequence ID" value="NZ_CCBB010000001.1"/>
</dbReference>
<keyword evidence="1" id="KW-0472">Membrane</keyword>
<comment type="caution">
    <text evidence="2">The sequence shown here is derived from an EMBL/GenBank/DDBJ whole genome shotgun (WGS) entry which is preliminary data.</text>
</comment>
<dbReference type="Proteomes" id="UP000028870">
    <property type="component" value="Unassembled WGS sequence"/>
</dbReference>
<reference evidence="2" key="2">
    <citation type="submission" date="2014-03" db="EMBL/GenBank/DDBJ databases">
        <authorList>
            <person name="Urmite Genomes"/>
        </authorList>
    </citation>
    <scope>NUCLEOTIDE SEQUENCE</scope>
    <source>
        <strain evidence="2">DSM 44829</strain>
    </source>
</reference>
<organism evidence="2 3">
    <name type="scientific">Mycolicibacterium cosmeticum</name>
    <dbReference type="NCBI Taxonomy" id="258533"/>
    <lineage>
        <taxon>Bacteria</taxon>
        <taxon>Bacillati</taxon>
        <taxon>Actinomycetota</taxon>
        <taxon>Actinomycetes</taxon>
        <taxon>Mycobacteriales</taxon>
        <taxon>Mycobacteriaceae</taxon>
        <taxon>Mycolicibacterium</taxon>
    </lineage>
</organism>